<evidence type="ECO:0000256" key="2">
    <source>
        <dbReference type="ARBA" id="ARBA00022679"/>
    </source>
</evidence>
<proteinExistence type="inferred from homology"/>
<evidence type="ECO:0000256" key="3">
    <source>
        <dbReference type="ARBA" id="ARBA00022777"/>
    </source>
</evidence>
<gene>
    <name evidence="7" type="ORF">GMI68_05185</name>
</gene>
<evidence type="ECO:0000259" key="6">
    <source>
        <dbReference type="Pfam" id="PF00294"/>
    </source>
</evidence>
<dbReference type="InterPro" id="IPR002139">
    <property type="entry name" value="Ribo/fructo_kinase"/>
</dbReference>
<dbReference type="PANTHER" id="PTHR10584:SF166">
    <property type="entry name" value="RIBOKINASE"/>
    <property type="match status" value="1"/>
</dbReference>
<reference evidence="7 8" key="1">
    <citation type="submission" date="2019-11" db="EMBL/GenBank/DDBJ databases">
        <title>Eggerthellaceae novel genus isolated from the rectal contents of marmort.</title>
        <authorList>
            <person name="Zhang G."/>
        </authorList>
    </citation>
    <scope>NUCLEOTIDE SEQUENCE [LARGE SCALE GENOMIC DNA]</scope>
    <source>
        <strain evidence="8">zg-886</strain>
    </source>
</reference>
<dbReference type="Pfam" id="PF00294">
    <property type="entry name" value="PfkB"/>
    <property type="match status" value="1"/>
</dbReference>
<protein>
    <submittedName>
        <fullName evidence="7">Sugar kinase</fullName>
    </submittedName>
</protein>
<evidence type="ECO:0000256" key="5">
    <source>
        <dbReference type="SAM" id="MobiDB-lite"/>
    </source>
</evidence>
<dbReference type="EMBL" id="WPCR01000006">
    <property type="protein sequence ID" value="NHM14164.1"/>
    <property type="molecule type" value="Genomic_DNA"/>
</dbReference>
<keyword evidence="8" id="KW-1185">Reference proteome</keyword>
<dbReference type="GO" id="GO:0016301">
    <property type="term" value="F:kinase activity"/>
    <property type="evidence" value="ECO:0007669"/>
    <property type="project" value="UniProtKB-KW"/>
</dbReference>
<feature type="domain" description="Carbohydrate kinase PfkB" evidence="6">
    <location>
        <begin position="40"/>
        <end position="331"/>
    </location>
</feature>
<keyword evidence="2 4" id="KW-0808">Transferase</keyword>
<evidence type="ECO:0000256" key="1">
    <source>
        <dbReference type="ARBA" id="ARBA00010688"/>
    </source>
</evidence>
<dbReference type="PANTHER" id="PTHR10584">
    <property type="entry name" value="SUGAR KINASE"/>
    <property type="match status" value="1"/>
</dbReference>
<keyword evidence="3 4" id="KW-0418">Kinase</keyword>
<comment type="similarity">
    <text evidence="1 4">Belongs to the carbohydrate kinase PfkB family.</text>
</comment>
<name>A0ABX0IH57_9ACTN</name>
<dbReference type="Proteomes" id="UP000636394">
    <property type="component" value="Unassembled WGS sequence"/>
</dbReference>
<feature type="region of interest" description="Disordered" evidence="5">
    <location>
        <begin position="1"/>
        <end position="25"/>
    </location>
</feature>
<evidence type="ECO:0000313" key="7">
    <source>
        <dbReference type="EMBL" id="NHM14164.1"/>
    </source>
</evidence>
<dbReference type="InterPro" id="IPR011611">
    <property type="entry name" value="PfkB_dom"/>
</dbReference>
<organism evidence="7 8">
    <name type="scientific">Xiamenia xianingshaonis</name>
    <dbReference type="NCBI Taxonomy" id="2682776"/>
    <lineage>
        <taxon>Bacteria</taxon>
        <taxon>Bacillati</taxon>
        <taxon>Actinomycetota</taxon>
        <taxon>Coriobacteriia</taxon>
        <taxon>Eggerthellales</taxon>
        <taxon>Eggerthellaceae</taxon>
        <taxon>Xiamenia</taxon>
    </lineage>
</organism>
<dbReference type="InterPro" id="IPR002173">
    <property type="entry name" value="Carboh/pur_kinase_PfkB_CS"/>
</dbReference>
<dbReference type="PRINTS" id="PR00990">
    <property type="entry name" value="RIBOKINASE"/>
</dbReference>
<dbReference type="PROSITE" id="PS00584">
    <property type="entry name" value="PFKB_KINASES_2"/>
    <property type="match status" value="1"/>
</dbReference>
<sequence>MRSGTPEAGRAAETNNPTGVGRSVAGQEDVKAASAARPALAAIGAVMVDVSFDVARLPRSGEGIVPAGVKTALGGCALNAVAAARKVGCPMRLLAPLGSGVFASIVRDGLREADIEPLAVDAGAAANPDNGACVCLVEPDGQRTMITVPGIERCFEKAWFDALAPADVAALRGALACGYELETAGGDAILGFFEAHPHIRMFYAPGPRVCDVSADRLARIRSLGAIWHLNDQEICAFTGAPDPREAGMALAREYRAPIVVTAGADGSYAFVPAADADAPARIVHVPTKLIEPVSTVGAGDAHLGAFAAAWSQGAAWEDALAVANRIAAEACLA</sequence>
<dbReference type="Gene3D" id="3.40.1190.20">
    <property type="match status" value="1"/>
</dbReference>
<dbReference type="SUPFAM" id="SSF53613">
    <property type="entry name" value="Ribokinase-like"/>
    <property type="match status" value="1"/>
</dbReference>
<dbReference type="InterPro" id="IPR029056">
    <property type="entry name" value="Ribokinase-like"/>
</dbReference>
<comment type="caution">
    <text evidence="7">The sequence shown here is derived from an EMBL/GenBank/DDBJ whole genome shotgun (WGS) entry which is preliminary data.</text>
</comment>
<evidence type="ECO:0000313" key="8">
    <source>
        <dbReference type="Proteomes" id="UP000636394"/>
    </source>
</evidence>
<evidence type="ECO:0000256" key="4">
    <source>
        <dbReference type="RuleBase" id="RU003704"/>
    </source>
</evidence>
<accession>A0ABX0IH57</accession>